<sequence>MTTIGINTLVYMDALRNGTPQSELLATIAAHGITLAEVRREYIADNAEYDAIANAAAQQHMTLFYSVPESITVNGEPNPQFEQYLGEAARMGARNVKFNQGDIKDVDATVLQRIDNQAAARNLTLSIENDQTPQNGTFACTQASLDHITANGSTIGYTFDLGNWYWRDENAQQAFNRLVDYITVFHLKNVNGSQDKSQLATTMLQDGVIDWQPMLDRLSASIPVFLEFPIPAEQVAEQVDIVRHAIAHS</sequence>
<keyword evidence="3" id="KW-1185">Reference proteome</keyword>
<gene>
    <name evidence="2" type="ORF">BMERY_0851</name>
</gene>
<dbReference type="GO" id="GO:0004519">
    <property type="term" value="F:endonuclease activity"/>
    <property type="evidence" value="ECO:0007669"/>
    <property type="project" value="UniProtKB-KW"/>
</dbReference>
<keyword evidence="2" id="KW-0378">Hydrolase</keyword>
<comment type="caution">
    <text evidence="2">The sequence shown here is derived from an EMBL/GenBank/DDBJ whole genome shotgun (WGS) entry which is preliminary data.</text>
</comment>
<dbReference type="eggNOG" id="COG1082">
    <property type="taxonomic scope" value="Bacteria"/>
</dbReference>
<keyword evidence="2" id="KW-0255">Endonuclease</keyword>
<protein>
    <submittedName>
        <fullName evidence="2">Family 2 AP endonuclease</fullName>
    </submittedName>
</protein>
<evidence type="ECO:0000313" key="3">
    <source>
        <dbReference type="Proteomes" id="UP000029060"/>
    </source>
</evidence>
<dbReference type="Gene3D" id="3.20.20.150">
    <property type="entry name" value="Divalent-metal-dependent TIM barrel enzymes"/>
    <property type="match status" value="1"/>
</dbReference>
<dbReference type="STRING" id="78345.BMERY_0851"/>
<dbReference type="RefSeq" id="WP_033523926.1">
    <property type="nucleotide sequence ID" value="NZ_CAMJII010000013.1"/>
</dbReference>
<evidence type="ECO:0000259" key="1">
    <source>
        <dbReference type="Pfam" id="PF01261"/>
    </source>
</evidence>
<dbReference type="Proteomes" id="UP000029060">
    <property type="component" value="Unassembled WGS sequence"/>
</dbReference>
<organism evidence="2 3">
    <name type="scientific">Bifidobacterium merycicum</name>
    <dbReference type="NCBI Taxonomy" id="78345"/>
    <lineage>
        <taxon>Bacteria</taxon>
        <taxon>Bacillati</taxon>
        <taxon>Actinomycetota</taxon>
        <taxon>Actinomycetes</taxon>
        <taxon>Bifidobacteriales</taxon>
        <taxon>Bifidobacteriaceae</taxon>
        <taxon>Bifidobacterium</taxon>
    </lineage>
</organism>
<reference evidence="2 3" key="1">
    <citation type="submission" date="2014-03" db="EMBL/GenBank/DDBJ databases">
        <title>Genomics of Bifidobacteria.</title>
        <authorList>
            <person name="Ventura M."/>
            <person name="Milani C."/>
            <person name="Lugli G.A."/>
        </authorList>
    </citation>
    <scope>NUCLEOTIDE SEQUENCE [LARGE SCALE GENOMIC DNA]</scope>
    <source>
        <strain evidence="2 3">LMG 11341</strain>
    </source>
</reference>
<accession>A0A087BH59</accession>
<dbReference type="OrthoDB" id="2237247at2"/>
<evidence type="ECO:0000313" key="2">
    <source>
        <dbReference type="EMBL" id="KFI70359.1"/>
    </source>
</evidence>
<name>A0A087BH59_9BIFI</name>
<dbReference type="Pfam" id="PF01261">
    <property type="entry name" value="AP_endonuc_2"/>
    <property type="match status" value="1"/>
</dbReference>
<dbReference type="InterPro" id="IPR036237">
    <property type="entry name" value="Xyl_isomerase-like_sf"/>
</dbReference>
<dbReference type="SUPFAM" id="SSF51658">
    <property type="entry name" value="Xylose isomerase-like"/>
    <property type="match status" value="1"/>
</dbReference>
<keyword evidence="2" id="KW-0540">Nuclease</keyword>
<dbReference type="EMBL" id="JGZC01000006">
    <property type="protein sequence ID" value="KFI70359.1"/>
    <property type="molecule type" value="Genomic_DNA"/>
</dbReference>
<dbReference type="InterPro" id="IPR013022">
    <property type="entry name" value="Xyl_isomerase-like_TIM-brl"/>
</dbReference>
<dbReference type="AlphaFoldDB" id="A0A087BH59"/>
<feature type="domain" description="Xylose isomerase-like TIM barrel" evidence="1">
    <location>
        <begin position="83"/>
        <end position="240"/>
    </location>
</feature>
<proteinExistence type="predicted"/>